<keyword evidence="5 6" id="KW-0472">Membrane</keyword>
<dbReference type="OrthoDB" id="5294024at2759"/>
<evidence type="ECO:0008006" key="9">
    <source>
        <dbReference type="Google" id="ProtNLM"/>
    </source>
</evidence>
<evidence type="ECO:0000256" key="3">
    <source>
        <dbReference type="ARBA" id="ARBA00022692"/>
    </source>
</evidence>
<keyword evidence="8" id="KW-1185">Reference proteome</keyword>
<feature type="transmembrane region" description="Helical" evidence="6">
    <location>
        <begin position="202"/>
        <end position="223"/>
    </location>
</feature>
<organism evidence="7 8">
    <name type="scientific">Aspergillus sclerotialis</name>
    <dbReference type="NCBI Taxonomy" id="2070753"/>
    <lineage>
        <taxon>Eukaryota</taxon>
        <taxon>Fungi</taxon>
        <taxon>Dikarya</taxon>
        <taxon>Ascomycota</taxon>
        <taxon>Pezizomycotina</taxon>
        <taxon>Eurotiomycetes</taxon>
        <taxon>Eurotiomycetidae</taxon>
        <taxon>Eurotiales</taxon>
        <taxon>Aspergillaceae</taxon>
        <taxon>Aspergillus</taxon>
        <taxon>Aspergillus subgen. Polypaecilum</taxon>
    </lineage>
</organism>
<sequence length="239" mass="26279">MDGFDASQAPAEYHEVAWIADILVVGMAVGWVTNYIAMALKSFRDCTYCMPIIVLCSNMAWDLVFSLLHRSNNNFEKVAFVCGAVANVGVIYAAAKYGANEWIHSPFVMRNLPLIFALGIVGCVTGYLAIAEQIGPELAISWGAAFAQLLISTGTLCQLLSRGSTRGTSLSRSLGTGCGTAFALIRYVYWPEAFSFVAEPLLMFWIVVFSLADCFYGICFYYVRKYERAQSTKVNGKNI</sequence>
<feature type="transmembrane region" description="Helical" evidence="6">
    <location>
        <begin position="111"/>
        <end position="130"/>
    </location>
</feature>
<dbReference type="GO" id="GO:0016020">
    <property type="term" value="C:membrane"/>
    <property type="evidence" value="ECO:0007669"/>
    <property type="project" value="UniProtKB-SubCell"/>
</dbReference>
<comment type="similarity">
    <text evidence="2">Belongs to the paxB family.</text>
</comment>
<evidence type="ECO:0000256" key="1">
    <source>
        <dbReference type="ARBA" id="ARBA00004141"/>
    </source>
</evidence>
<feature type="transmembrane region" description="Helical" evidence="6">
    <location>
        <begin position="78"/>
        <end position="99"/>
    </location>
</feature>
<comment type="subcellular location">
    <subcellularLocation>
        <location evidence="1">Membrane</location>
        <topology evidence="1">Multi-pass membrane protein</topology>
    </subcellularLocation>
</comment>
<evidence type="ECO:0000256" key="2">
    <source>
        <dbReference type="ARBA" id="ARBA00006757"/>
    </source>
</evidence>
<evidence type="ECO:0000313" key="7">
    <source>
        <dbReference type="EMBL" id="RJE24350.1"/>
    </source>
</evidence>
<dbReference type="PANTHER" id="PTHR42038:SF2">
    <property type="entry name" value="TERPENE CYCLASE AUSL"/>
    <property type="match status" value="1"/>
</dbReference>
<keyword evidence="4 6" id="KW-1133">Transmembrane helix</keyword>
<dbReference type="InterPro" id="IPR039020">
    <property type="entry name" value="PaxB-like"/>
</dbReference>
<feature type="transmembrane region" description="Helical" evidence="6">
    <location>
        <begin position="48"/>
        <end position="66"/>
    </location>
</feature>
<keyword evidence="3 6" id="KW-0812">Transmembrane</keyword>
<feature type="transmembrane region" description="Helical" evidence="6">
    <location>
        <begin position="173"/>
        <end position="190"/>
    </location>
</feature>
<reference evidence="8" key="1">
    <citation type="submission" date="2017-02" db="EMBL/GenBank/DDBJ databases">
        <authorList>
            <person name="Tafer H."/>
            <person name="Lopandic K."/>
        </authorList>
    </citation>
    <scope>NUCLEOTIDE SEQUENCE [LARGE SCALE GENOMIC DNA]</scope>
    <source>
        <strain evidence="8">CBS 366.77</strain>
    </source>
</reference>
<protein>
    <recommendedName>
        <fullName evidence="9">Integral membrane protein</fullName>
    </recommendedName>
</protein>
<dbReference type="Pfam" id="PF25129">
    <property type="entry name" value="Pyr4-TMTC"/>
    <property type="match status" value="1"/>
</dbReference>
<name>A0A3A2ZNZ1_9EURO</name>
<dbReference type="PANTHER" id="PTHR42038">
    <property type="match status" value="1"/>
</dbReference>
<gene>
    <name evidence="7" type="ORF">PHISCL_03298</name>
</gene>
<dbReference type="STRING" id="2070753.A0A3A2ZNZ1"/>
<dbReference type="EMBL" id="MVGC01000084">
    <property type="protein sequence ID" value="RJE24350.1"/>
    <property type="molecule type" value="Genomic_DNA"/>
</dbReference>
<accession>A0A3A2ZNZ1</accession>
<dbReference type="GO" id="GO:0016829">
    <property type="term" value="F:lyase activity"/>
    <property type="evidence" value="ECO:0007669"/>
    <property type="project" value="InterPro"/>
</dbReference>
<feature type="transmembrane region" description="Helical" evidence="6">
    <location>
        <begin position="16"/>
        <end position="36"/>
    </location>
</feature>
<evidence type="ECO:0000256" key="6">
    <source>
        <dbReference type="SAM" id="Phobius"/>
    </source>
</evidence>
<evidence type="ECO:0000313" key="8">
    <source>
        <dbReference type="Proteomes" id="UP000266188"/>
    </source>
</evidence>
<evidence type="ECO:0000256" key="5">
    <source>
        <dbReference type="ARBA" id="ARBA00023136"/>
    </source>
</evidence>
<proteinExistence type="inferred from homology"/>
<evidence type="ECO:0000256" key="4">
    <source>
        <dbReference type="ARBA" id="ARBA00022989"/>
    </source>
</evidence>
<dbReference type="Proteomes" id="UP000266188">
    <property type="component" value="Unassembled WGS sequence"/>
</dbReference>
<comment type="caution">
    <text evidence="7">The sequence shown here is derived from an EMBL/GenBank/DDBJ whole genome shotgun (WGS) entry which is preliminary data.</text>
</comment>
<feature type="transmembrane region" description="Helical" evidence="6">
    <location>
        <begin position="142"/>
        <end position="161"/>
    </location>
</feature>
<dbReference type="AlphaFoldDB" id="A0A3A2ZNZ1"/>